<keyword evidence="4" id="KW-1003">Cell membrane</keyword>
<proteinExistence type="inferred from homology"/>
<dbReference type="Gene3D" id="3.40.50.300">
    <property type="entry name" value="P-loop containing nucleotide triphosphate hydrolases"/>
    <property type="match status" value="1"/>
</dbReference>
<keyword evidence="10" id="KW-0406">Ion transport</keyword>
<reference evidence="13 14" key="1">
    <citation type="submission" date="2018-10" db="EMBL/GenBank/DDBJ databases">
        <title>Paraburkholderia sp. 7MK8-2, isolated from soil.</title>
        <authorList>
            <person name="Gao Z.-H."/>
            <person name="Qiu L.-H."/>
        </authorList>
    </citation>
    <scope>NUCLEOTIDE SEQUENCE [LARGE SCALE GENOMIC DNA]</scope>
    <source>
        <strain evidence="13 14">7MK8-2</strain>
    </source>
</reference>
<evidence type="ECO:0000256" key="2">
    <source>
        <dbReference type="ARBA" id="ARBA00005417"/>
    </source>
</evidence>
<evidence type="ECO:0000256" key="9">
    <source>
        <dbReference type="ARBA" id="ARBA00023004"/>
    </source>
</evidence>
<accession>A0A494XJC3</accession>
<evidence type="ECO:0000256" key="6">
    <source>
        <dbReference type="ARBA" id="ARBA00022519"/>
    </source>
</evidence>
<dbReference type="CDD" id="cd03214">
    <property type="entry name" value="ABC_Iron-Siderophores_B12_Hemin"/>
    <property type="match status" value="1"/>
</dbReference>
<dbReference type="InterPro" id="IPR027417">
    <property type="entry name" value="P-loop_NTPase"/>
</dbReference>
<dbReference type="SMART" id="SM00382">
    <property type="entry name" value="AAA"/>
    <property type="match status" value="1"/>
</dbReference>
<evidence type="ECO:0000313" key="13">
    <source>
        <dbReference type="EMBL" id="RKP48184.1"/>
    </source>
</evidence>
<dbReference type="GO" id="GO:0006826">
    <property type="term" value="P:iron ion transport"/>
    <property type="evidence" value="ECO:0007669"/>
    <property type="project" value="UniProtKB-KW"/>
</dbReference>
<dbReference type="EMBL" id="RBZV01000004">
    <property type="protein sequence ID" value="RKP48184.1"/>
    <property type="molecule type" value="Genomic_DNA"/>
</dbReference>
<evidence type="ECO:0000313" key="14">
    <source>
        <dbReference type="Proteomes" id="UP000280434"/>
    </source>
</evidence>
<comment type="similarity">
    <text evidence="2">Belongs to the ABC transporter superfamily.</text>
</comment>
<dbReference type="Pfam" id="PF00005">
    <property type="entry name" value="ABC_tran"/>
    <property type="match status" value="1"/>
</dbReference>
<evidence type="ECO:0000256" key="5">
    <source>
        <dbReference type="ARBA" id="ARBA00022496"/>
    </source>
</evidence>
<dbReference type="PANTHER" id="PTHR42771">
    <property type="entry name" value="IRON(3+)-HYDROXAMATE IMPORT ATP-BINDING PROTEIN FHUC"/>
    <property type="match status" value="1"/>
</dbReference>
<keyword evidence="3" id="KW-0813">Transport</keyword>
<dbReference type="InterPro" id="IPR003439">
    <property type="entry name" value="ABC_transporter-like_ATP-bd"/>
</dbReference>
<dbReference type="PANTHER" id="PTHR42771:SF2">
    <property type="entry name" value="IRON(3+)-HYDROXAMATE IMPORT ATP-BINDING PROTEIN FHUC"/>
    <property type="match status" value="1"/>
</dbReference>
<dbReference type="RefSeq" id="WP_121278035.1">
    <property type="nucleotide sequence ID" value="NZ_RBZV01000004.1"/>
</dbReference>
<dbReference type="GO" id="GO:0005886">
    <property type="term" value="C:plasma membrane"/>
    <property type="evidence" value="ECO:0007669"/>
    <property type="project" value="UniProtKB-SubCell"/>
</dbReference>
<dbReference type="InterPro" id="IPR017871">
    <property type="entry name" value="ABC_transporter-like_CS"/>
</dbReference>
<keyword evidence="8 13" id="KW-0067">ATP-binding</keyword>
<dbReference type="GO" id="GO:0016887">
    <property type="term" value="F:ATP hydrolysis activity"/>
    <property type="evidence" value="ECO:0007669"/>
    <property type="project" value="InterPro"/>
</dbReference>
<dbReference type="Proteomes" id="UP000280434">
    <property type="component" value="Unassembled WGS sequence"/>
</dbReference>
<evidence type="ECO:0000256" key="4">
    <source>
        <dbReference type="ARBA" id="ARBA00022475"/>
    </source>
</evidence>
<keyword evidence="6" id="KW-0997">Cell inner membrane</keyword>
<sequence>MTLVARELSLGYGSRRIVDDLSLTIETGRITVLLGPNGCGKSTLLRALAGLLAPQQGSALLDGVPLRDWPRKKLARRIAFLKQTQDVPDGLSVQDLVRHGRFAHRAALRGTTFEDREAVEWALDVTNLVAMRDRPLIALSGGERQRVWIAMALAQKADILLLDEPTTYLDLGHQIEVMQTLHHLNAAFGLTLVMSLHDLNQAMRYAHRALVMRNGRLVADGVPVDVLTPEFVADVFQVRTERLQGASDGFPVCHPLSPVATPNPVRPMRPVQGMRNTHDVDASTVASKVGNVVTLARRTSHDRP</sequence>
<dbReference type="AlphaFoldDB" id="A0A494XJC3"/>
<evidence type="ECO:0000256" key="7">
    <source>
        <dbReference type="ARBA" id="ARBA00022741"/>
    </source>
</evidence>
<keyword evidence="9" id="KW-0408">Iron</keyword>
<evidence type="ECO:0000256" key="8">
    <source>
        <dbReference type="ARBA" id="ARBA00022840"/>
    </source>
</evidence>
<dbReference type="PROSITE" id="PS00211">
    <property type="entry name" value="ABC_TRANSPORTER_1"/>
    <property type="match status" value="1"/>
</dbReference>
<dbReference type="InterPro" id="IPR051535">
    <property type="entry name" value="Siderophore_ABC-ATPase"/>
</dbReference>
<comment type="subcellular location">
    <subcellularLocation>
        <location evidence="1">Cell membrane</location>
        <topology evidence="1">Peripheral membrane protein</topology>
    </subcellularLocation>
</comment>
<evidence type="ECO:0000256" key="1">
    <source>
        <dbReference type="ARBA" id="ARBA00004202"/>
    </source>
</evidence>
<keyword evidence="7" id="KW-0547">Nucleotide-binding</keyword>
<feature type="domain" description="ABC transporter" evidence="12">
    <location>
        <begin position="3"/>
        <end position="239"/>
    </location>
</feature>
<keyword evidence="11" id="KW-0472">Membrane</keyword>
<dbReference type="PROSITE" id="PS50893">
    <property type="entry name" value="ABC_TRANSPORTER_2"/>
    <property type="match status" value="1"/>
</dbReference>
<dbReference type="OrthoDB" id="5296765at2"/>
<organism evidence="13 14">
    <name type="scientific">Trinickia fusca</name>
    <dbReference type="NCBI Taxonomy" id="2419777"/>
    <lineage>
        <taxon>Bacteria</taxon>
        <taxon>Pseudomonadati</taxon>
        <taxon>Pseudomonadota</taxon>
        <taxon>Betaproteobacteria</taxon>
        <taxon>Burkholderiales</taxon>
        <taxon>Burkholderiaceae</taxon>
        <taxon>Trinickia</taxon>
    </lineage>
</organism>
<evidence type="ECO:0000256" key="10">
    <source>
        <dbReference type="ARBA" id="ARBA00023065"/>
    </source>
</evidence>
<name>A0A494XJC3_9BURK</name>
<keyword evidence="5" id="KW-0410">Iron transport</keyword>
<evidence type="ECO:0000256" key="3">
    <source>
        <dbReference type="ARBA" id="ARBA00022448"/>
    </source>
</evidence>
<dbReference type="SUPFAM" id="SSF52540">
    <property type="entry name" value="P-loop containing nucleoside triphosphate hydrolases"/>
    <property type="match status" value="1"/>
</dbReference>
<dbReference type="InterPro" id="IPR003593">
    <property type="entry name" value="AAA+_ATPase"/>
</dbReference>
<protein>
    <submittedName>
        <fullName evidence="13">ABC transporter ATP-binding protein</fullName>
    </submittedName>
</protein>
<comment type="caution">
    <text evidence="13">The sequence shown here is derived from an EMBL/GenBank/DDBJ whole genome shotgun (WGS) entry which is preliminary data.</text>
</comment>
<dbReference type="GO" id="GO:0005524">
    <property type="term" value="F:ATP binding"/>
    <property type="evidence" value="ECO:0007669"/>
    <property type="project" value="UniProtKB-KW"/>
</dbReference>
<evidence type="ECO:0000256" key="11">
    <source>
        <dbReference type="ARBA" id="ARBA00023136"/>
    </source>
</evidence>
<evidence type="ECO:0000259" key="12">
    <source>
        <dbReference type="PROSITE" id="PS50893"/>
    </source>
</evidence>
<gene>
    <name evidence="13" type="ORF">D7S89_12655</name>
</gene>
<dbReference type="FunFam" id="3.40.50.300:FF:000134">
    <property type="entry name" value="Iron-enterobactin ABC transporter ATP-binding protein"/>
    <property type="match status" value="1"/>
</dbReference>
<keyword evidence="14" id="KW-1185">Reference proteome</keyword>